<dbReference type="InterPro" id="IPR001041">
    <property type="entry name" value="2Fe-2S_ferredoxin-type"/>
</dbReference>
<dbReference type="InterPro" id="IPR006058">
    <property type="entry name" value="2Fe2S_fd_BS"/>
</dbReference>
<dbReference type="InterPro" id="IPR012675">
    <property type="entry name" value="Beta-grasp_dom_sf"/>
</dbReference>
<dbReference type="InterPro" id="IPR016208">
    <property type="entry name" value="Ald_Oxase/xanthine_DH-like"/>
</dbReference>
<dbReference type="SUPFAM" id="SSF47741">
    <property type="entry name" value="CO dehydrogenase ISP C-domain like"/>
    <property type="match status" value="1"/>
</dbReference>
<dbReference type="Pfam" id="PF02738">
    <property type="entry name" value="MoCoBD_1"/>
    <property type="match status" value="1"/>
</dbReference>
<gene>
    <name evidence="7" type="primary">mop_1</name>
    <name evidence="7" type="ORF">SPSIL_006570</name>
</gene>
<dbReference type="CDD" id="cd00207">
    <property type="entry name" value="fer2"/>
    <property type="match status" value="1"/>
</dbReference>
<dbReference type="InterPro" id="IPR036856">
    <property type="entry name" value="Ald_Oxase/Xan_DH_a/b_sf"/>
</dbReference>
<dbReference type="Pfam" id="PF01315">
    <property type="entry name" value="Ald_Xan_dh_C"/>
    <property type="match status" value="1"/>
</dbReference>
<dbReference type="EC" id="1.2.99.7" evidence="7"/>
<dbReference type="Gene3D" id="3.90.1170.50">
    <property type="entry name" value="Aldehyde oxidase/xanthine dehydrogenase, a/b hammerhead"/>
    <property type="match status" value="1"/>
</dbReference>
<evidence type="ECO:0000256" key="1">
    <source>
        <dbReference type="ARBA" id="ARBA00006849"/>
    </source>
</evidence>
<name>A0ABZ3IFU7_9FIRM</name>
<evidence type="ECO:0000256" key="4">
    <source>
        <dbReference type="ARBA" id="ARBA00023002"/>
    </source>
</evidence>
<dbReference type="InterPro" id="IPR000674">
    <property type="entry name" value="Ald_Oxase/Xan_DH_a/b"/>
</dbReference>
<evidence type="ECO:0000256" key="2">
    <source>
        <dbReference type="ARBA" id="ARBA00022505"/>
    </source>
</evidence>
<dbReference type="InterPro" id="IPR008274">
    <property type="entry name" value="AldOxase/xan_DH_MoCoBD1"/>
</dbReference>
<protein>
    <submittedName>
        <fullName evidence="7">Aldehyde oxidoreductase</fullName>
        <ecNumber evidence="7">1.2.99.7</ecNumber>
    </submittedName>
</protein>
<sequence>MALKKMFLTINGVQRMIICDREKDTLATALRRLGLTGTKVGCGVGQCGSCSVILEGKVIRSCTRKIKSIPEHSKVETIEGVGTARNLHPLQQAFITYGSVQCGFCSPGFIMSAKALLDENINPTREQVREWFQKHRNVCRCTGYKPIVDAVMAAAKVMRGEATMEDITYKADGNQVYGTARPRPAALAKVLGQCDYGDDLKYKLPGDPLHLAIVQPRVASHAKILNIDIAPAEVMPGVVKVVTAKDIKGINKVVVPVDHPRSKLDGFERPLLASDRIYRYGDVVAVVIAETEEEARAAAEMVKVEIEPLPEYMSFLDAVTPDAIRIHEKSPNIYLKQPVLKGEPAKDVIADSHCSIEGSFYSSREAHLSVEGDSMQGYWDEDGNMVIQCKSQAIGFNRASVAAGVGLPIEKVRIIENPTGASFGWAASGASYALMGACLMEIKDRPLTLTMSYDEFMHFSGKRGPIYINSRLSCDEKGKLTALEFDAGHERGPYTEFSAHIIDKIMRFMGFPYYIPNVSGLGRVGVTNHNFATAYRGFGCCQAYTASEAMMDMLAEKMGIDPFKFRCINIAREGQDNINSYPFKEYPMEEMMDKMRPLYQEAVAKAKAESTDKVKRGVGIAMGGFNVTLGTFDHAEVALELNPDGTVTHFNTWEDQGQGGDIGTLAVTHEALKPLGLRDDQIRLCMNDSLLCPDTGIAAGSRSHYMAGFATIDAANKLMDAMRKADGTYRTHAEMVAEGIPTKYLGVYDCAGSGSELDPNTGVGDPTQAYMYGVFMAEVAVDVETGKTTCIGITAVGDVGKIGNILAVEGQAYGGISHSVSYALQTEYNDLKKGGSMIGAGIPYIMDIPDKIDVIMLDNPRKVGPFGSSGCSELFQSSGHVAVINAINNAVGVRIYELPARPEKVKAAMEAKARGEELKPKKYFFGSDLYDELEEIKANPV</sequence>
<keyword evidence="3" id="KW-0479">Metal-binding</keyword>
<dbReference type="Gene3D" id="1.10.150.120">
    <property type="entry name" value="[2Fe-2S]-binding domain"/>
    <property type="match status" value="1"/>
</dbReference>
<keyword evidence="8" id="KW-1185">Reference proteome</keyword>
<evidence type="ECO:0000256" key="3">
    <source>
        <dbReference type="ARBA" id="ARBA00022723"/>
    </source>
</evidence>
<dbReference type="Proteomes" id="UP000216752">
    <property type="component" value="Chromosome"/>
</dbReference>
<feature type="domain" description="2Fe-2S ferredoxin-type" evidence="6">
    <location>
        <begin position="4"/>
        <end position="81"/>
    </location>
</feature>
<keyword evidence="2" id="KW-0500">Molybdenum</keyword>
<evidence type="ECO:0000256" key="5">
    <source>
        <dbReference type="ARBA" id="ARBA00023004"/>
    </source>
</evidence>
<dbReference type="PROSITE" id="PS51085">
    <property type="entry name" value="2FE2S_FER_2"/>
    <property type="match status" value="1"/>
</dbReference>
<evidence type="ECO:0000259" key="6">
    <source>
        <dbReference type="PROSITE" id="PS51085"/>
    </source>
</evidence>
<dbReference type="PANTHER" id="PTHR11908">
    <property type="entry name" value="XANTHINE DEHYDROGENASE"/>
    <property type="match status" value="1"/>
</dbReference>
<dbReference type="SUPFAM" id="SSF56003">
    <property type="entry name" value="Molybdenum cofactor-binding domain"/>
    <property type="match status" value="1"/>
</dbReference>
<keyword evidence="5" id="KW-0408">Iron</keyword>
<dbReference type="InterPro" id="IPR046867">
    <property type="entry name" value="AldOxase/xan_DH_MoCoBD2"/>
</dbReference>
<comment type="similarity">
    <text evidence="1">Belongs to the xanthine dehydrogenase family.</text>
</comment>
<dbReference type="InterPro" id="IPR036884">
    <property type="entry name" value="2Fe-2S-bd_dom_sf"/>
</dbReference>
<organism evidence="7 8">
    <name type="scientific">Sporomusa silvacetica DSM 10669</name>
    <dbReference type="NCBI Taxonomy" id="1123289"/>
    <lineage>
        <taxon>Bacteria</taxon>
        <taxon>Bacillati</taxon>
        <taxon>Bacillota</taxon>
        <taxon>Negativicutes</taxon>
        <taxon>Selenomonadales</taxon>
        <taxon>Sporomusaceae</taxon>
        <taxon>Sporomusa</taxon>
    </lineage>
</organism>
<dbReference type="InterPro" id="IPR002888">
    <property type="entry name" value="2Fe-2S-bd"/>
</dbReference>
<dbReference type="NCBIfam" id="NF045668">
    <property type="entry name" value="pterin_aldehy"/>
    <property type="match status" value="1"/>
</dbReference>
<dbReference type="SMART" id="SM01008">
    <property type="entry name" value="Ald_Xan_dh_C"/>
    <property type="match status" value="1"/>
</dbReference>
<dbReference type="Pfam" id="PF00111">
    <property type="entry name" value="Fer2"/>
    <property type="match status" value="1"/>
</dbReference>
<reference evidence="7" key="1">
    <citation type="submission" date="2024-05" db="EMBL/GenBank/DDBJ databases">
        <title>Isolation and characterization of Sporomusa carbonis sp. nov., a carboxydotrophic hydrogenogen in the genus of Sporomusa isolated from a charcoal burning pile.</title>
        <authorList>
            <person name="Boeer T."/>
            <person name="Rosenbaum F."/>
            <person name="Eysell L."/>
            <person name="Mueller V."/>
            <person name="Daniel R."/>
            <person name="Poehlein A."/>
        </authorList>
    </citation>
    <scope>NUCLEOTIDE SEQUENCE [LARGE SCALE GENOMIC DNA]</scope>
    <source>
        <strain evidence="7">DSM 10669</strain>
    </source>
</reference>
<dbReference type="GO" id="GO:0033727">
    <property type="term" value="F:aldehyde dehydrogenase (FAD-independent) activity"/>
    <property type="evidence" value="ECO:0007669"/>
    <property type="project" value="UniProtKB-EC"/>
</dbReference>
<dbReference type="PROSITE" id="PS00197">
    <property type="entry name" value="2FE2S_FER_1"/>
    <property type="match status" value="1"/>
</dbReference>
<proteinExistence type="inferred from homology"/>
<evidence type="ECO:0000313" key="8">
    <source>
        <dbReference type="Proteomes" id="UP000216752"/>
    </source>
</evidence>
<dbReference type="EMBL" id="CP155573">
    <property type="protein sequence ID" value="XFO64555.1"/>
    <property type="molecule type" value="Genomic_DNA"/>
</dbReference>
<dbReference type="PANTHER" id="PTHR11908:SF132">
    <property type="entry name" value="ALDEHYDE OXIDASE 1-RELATED"/>
    <property type="match status" value="1"/>
</dbReference>
<dbReference type="InterPro" id="IPR054705">
    <property type="entry name" value="Mop"/>
</dbReference>
<dbReference type="SUPFAM" id="SSF54292">
    <property type="entry name" value="2Fe-2S ferredoxin-like"/>
    <property type="match status" value="1"/>
</dbReference>
<dbReference type="RefSeq" id="WP_094605708.1">
    <property type="nucleotide sequence ID" value="NZ_CP155573.1"/>
</dbReference>
<dbReference type="SUPFAM" id="SSF54665">
    <property type="entry name" value="CO dehydrogenase molybdoprotein N-domain-like"/>
    <property type="match status" value="1"/>
</dbReference>
<keyword evidence="4 7" id="KW-0560">Oxidoreductase</keyword>
<evidence type="ECO:0000313" key="7">
    <source>
        <dbReference type="EMBL" id="XFO64555.1"/>
    </source>
</evidence>
<dbReference type="InterPro" id="IPR037165">
    <property type="entry name" value="AldOxase/xan_DH_Mopterin-bd_sf"/>
</dbReference>
<dbReference type="Gene3D" id="3.30.365.10">
    <property type="entry name" value="Aldehyde oxidase/xanthine dehydrogenase, molybdopterin binding domain"/>
    <property type="match status" value="4"/>
</dbReference>
<dbReference type="InterPro" id="IPR036010">
    <property type="entry name" value="2Fe-2S_ferredoxin-like_sf"/>
</dbReference>
<dbReference type="Pfam" id="PF01799">
    <property type="entry name" value="Fer2_2"/>
    <property type="match status" value="1"/>
</dbReference>
<dbReference type="Gene3D" id="3.10.20.30">
    <property type="match status" value="1"/>
</dbReference>
<accession>A0ABZ3IFU7</accession>
<dbReference type="Pfam" id="PF20256">
    <property type="entry name" value="MoCoBD_2"/>
    <property type="match status" value="1"/>
</dbReference>